<protein>
    <recommendedName>
        <fullName evidence="4">DUF3810 domain-containing protein</fullName>
    </recommendedName>
</protein>
<feature type="transmembrane region" description="Helical" evidence="1">
    <location>
        <begin position="12"/>
        <end position="29"/>
    </location>
</feature>
<dbReference type="InterPro" id="IPR024294">
    <property type="entry name" value="DUF3810"/>
</dbReference>
<feature type="transmembrane region" description="Helical" evidence="1">
    <location>
        <begin position="49"/>
        <end position="77"/>
    </location>
</feature>
<evidence type="ECO:0008006" key="4">
    <source>
        <dbReference type="Google" id="ProtNLM"/>
    </source>
</evidence>
<reference evidence="2 3" key="1">
    <citation type="submission" date="2016-10" db="EMBL/GenBank/DDBJ databases">
        <authorList>
            <person name="Varghese N."/>
            <person name="Submissions S."/>
        </authorList>
    </citation>
    <scope>NUCLEOTIDE SEQUENCE [LARGE SCALE GENOMIC DNA]</scope>
    <source>
        <strain evidence="2 3">DSM 11449</strain>
    </source>
</reference>
<feature type="transmembrane region" description="Helical" evidence="1">
    <location>
        <begin position="98"/>
        <end position="115"/>
    </location>
</feature>
<evidence type="ECO:0000313" key="2">
    <source>
        <dbReference type="EMBL" id="SDW19311.1"/>
    </source>
</evidence>
<keyword evidence="3" id="KW-1185">Reference proteome</keyword>
<comment type="caution">
    <text evidence="2">The sequence shown here is derived from an EMBL/GenBank/DDBJ whole genome shotgun (WGS) entry which is preliminary data.</text>
</comment>
<evidence type="ECO:0000256" key="1">
    <source>
        <dbReference type="SAM" id="Phobius"/>
    </source>
</evidence>
<proteinExistence type="predicted"/>
<keyword evidence="1" id="KW-1133">Transmembrane helix</keyword>
<organism evidence="2 3">
    <name type="scientific">Capnocytophaga granulosa</name>
    <dbReference type="NCBI Taxonomy" id="45242"/>
    <lineage>
        <taxon>Bacteria</taxon>
        <taxon>Pseudomonadati</taxon>
        <taxon>Bacteroidota</taxon>
        <taxon>Flavobacteriia</taxon>
        <taxon>Flavobacteriales</taxon>
        <taxon>Flavobacteriaceae</taxon>
        <taxon>Capnocytophaga</taxon>
    </lineage>
</organism>
<keyword evidence="1" id="KW-0812">Transmembrane</keyword>
<dbReference type="EMBL" id="FNND01000001">
    <property type="protein sequence ID" value="SDW19311.1"/>
    <property type="molecule type" value="Genomic_DNA"/>
</dbReference>
<dbReference type="AlphaFoldDB" id="A0A1H2RIQ4"/>
<evidence type="ECO:0000313" key="3">
    <source>
        <dbReference type="Proteomes" id="UP000182771"/>
    </source>
</evidence>
<dbReference type="Pfam" id="PF12725">
    <property type="entry name" value="DUF3810"/>
    <property type="match status" value="1"/>
</dbReference>
<keyword evidence="1" id="KW-0472">Membrane</keyword>
<sequence length="359" mass="42041">MSQMKKKYTTYGKLLYIGLFVALYGLFRYKPALTEQWYSTGLYPYIGRTVRFLLGWIPFSVGDVLYTILPLGALYYIIRYFRQLRKSPLRFLRKVGEGLVLVVSLFYFLWGFNYYRQPLSVQLGWDFSYTEAELEQATQRLIKEANALHEQLEPLASQAAKMPFTPAEVYERIPQGYKVLSHKFPRFMLYTSSLKSSLYSKVLTYMGYSGYLNPFTGEAQVNALATHYSFPVTAAHEVAHQLGYASEKEANFIGFLATYHHKEPYFRYSATLFALRYCMKEVRQLSPEQHDAYKAQLRVGILENYTEAYRFWTQYENPMEEVFKQSYDTFLKANAQEGGIQNYDYVTGMLIYYLTHIDK</sequence>
<gene>
    <name evidence="2" type="ORF">SAMN05444420_101487</name>
</gene>
<name>A0A1H2RIQ4_9FLAO</name>
<accession>A0A1H2RIQ4</accession>
<dbReference type="Proteomes" id="UP000182771">
    <property type="component" value="Unassembled WGS sequence"/>
</dbReference>
<dbReference type="OrthoDB" id="1048788at2"/>